<evidence type="ECO:0000256" key="8">
    <source>
        <dbReference type="ARBA" id="ARBA00023136"/>
    </source>
</evidence>
<dbReference type="EMBL" id="CP000747">
    <property type="protein sequence ID" value="ACG78805.1"/>
    <property type="molecule type" value="Genomic_DNA"/>
</dbReference>
<dbReference type="InterPro" id="IPR036942">
    <property type="entry name" value="Beta-barrel_TonB_sf"/>
</dbReference>
<organism evidence="14 15">
    <name type="scientific">Phenylobacterium zucineum (strain HLK1)</name>
    <dbReference type="NCBI Taxonomy" id="450851"/>
    <lineage>
        <taxon>Bacteria</taxon>
        <taxon>Pseudomonadati</taxon>
        <taxon>Pseudomonadota</taxon>
        <taxon>Alphaproteobacteria</taxon>
        <taxon>Caulobacterales</taxon>
        <taxon>Caulobacteraceae</taxon>
        <taxon>Phenylobacterium</taxon>
    </lineage>
</organism>
<keyword evidence="5 10" id="KW-0812">Transmembrane</keyword>
<name>B4RFZ2_PHEZH</name>
<dbReference type="Pfam" id="PF07715">
    <property type="entry name" value="Plug"/>
    <property type="match status" value="1"/>
</dbReference>
<evidence type="ECO:0000256" key="2">
    <source>
        <dbReference type="ARBA" id="ARBA00022448"/>
    </source>
</evidence>
<keyword evidence="3 10" id="KW-1134">Transmembrane beta strand</keyword>
<dbReference type="KEGG" id="pzu:PHZ_c2396"/>
<evidence type="ECO:0000256" key="10">
    <source>
        <dbReference type="PROSITE-ProRule" id="PRU01360"/>
    </source>
</evidence>
<gene>
    <name evidence="14" type="ordered locus">PHZ_c2396</name>
</gene>
<dbReference type="RefSeq" id="WP_012522944.1">
    <property type="nucleotide sequence ID" value="NC_011144.1"/>
</dbReference>
<keyword evidence="4" id="KW-0410">Iron transport</keyword>
<protein>
    <submittedName>
        <fullName evidence="14">TonB-dependent receptor</fullName>
    </submittedName>
</protein>
<keyword evidence="4" id="KW-0406">Ion transport</keyword>
<dbReference type="PANTHER" id="PTHR47234:SF1">
    <property type="entry name" value="TONB-DEPENDENT RECEPTOR"/>
    <property type="match status" value="1"/>
</dbReference>
<dbReference type="PROSITE" id="PS52016">
    <property type="entry name" value="TONB_DEPENDENT_REC_3"/>
    <property type="match status" value="1"/>
</dbReference>
<dbReference type="InterPro" id="IPR000531">
    <property type="entry name" value="Beta-barrel_TonB"/>
</dbReference>
<keyword evidence="12" id="KW-0732">Signal</keyword>
<dbReference type="InterPro" id="IPR037066">
    <property type="entry name" value="Plug_dom_sf"/>
</dbReference>
<keyword evidence="2 10" id="KW-0813">Transport</keyword>
<accession>B4RFZ2</accession>
<evidence type="ECO:0000313" key="15">
    <source>
        <dbReference type="Proteomes" id="UP000001868"/>
    </source>
</evidence>
<evidence type="ECO:0000256" key="3">
    <source>
        <dbReference type="ARBA" id="ARBA00022452"/>
    </source>
</evidence>
<dbReference type="GO" id="GO:0009279">
    <property type="term" value="C:cell outer membrane"/>
    <property type="evidence" value="ECO:0007669"/>
    <property type="project" value="UniProtKB-SubCell"/>
</dbReference>
<evidence type="ECO:0000256" key="5">
    <source>
        <dbReference type="ARBA" id="ARBA00022692"/>
    </source>
</evidence>
<dbReference type="PANTHER" id="PTHR47234">
    <property type="match status" value="1"/>
</dbReference>
<keyword evidence="7 11" id="KW-0798">TonB box</keyword>
<dbReference type="Pfam" id="PF07660">
    <property type="entry name" value="STN"/>
    <property type="match status" value="1"/>
</dbReference>
<keyword evidence="15" id="KW-1185">Reference proteome</keyword>
<comment type="similarity">
    <text evidence="10 11">Belongs to the TonB-dependent receptor family.</text>
</comment>
<dbReference type="AlphaFoldDB" id="B4RFZ2"/>
<evidence type="ECO:0000256" key="7">
    <source>
        <dbReference type="ARBA" id="ARBA00023077"/>
    </source>
</evidence>
<dbReference type="InterPro" id="IPR039426">
    <property type="entry name" value="TonB-dep_rcpt-like"/>
</dbReference>
<dbReference type="GO" id="GO:0006826">
    <property type="term" value="P:iron ion transport"/>
    <property type="evidence" value="ECO:0007669"/>
    <property type="project" value="UniProtKB-KW"/>
</dbReference>
<evidence type="ECO:0000256" key="6">
    <source>
        <dbReference type="ARBA" id="ARBA00023004"/>
    </source>
</evidence>
<sequence>MTVLRRAATAASAIPLLMALAATPALAAPARLSIPAGPLDQALFALARQSGEQLLFTPESVRGRTSPAVEGAYTTDEALSLLLAGSGLTATRTGPSTVVIQAVESAAQPRPFDGEAPAQPPETAVVATLDEVRVTGSHIRGGDSASPLRVFDRAALERSGHGSVASALNALPQMFAGQATEGTQATRADAAGSNTTFATSVNLRGLGPSATLVLINGRRVSGAGSKGEFVDLSTIPTVAVERVEILLDGASAVYGSDAVGGVVNIVLRKAYDGLELKLRAGTATAGEPQEAQLGVTFGRRWSGGSLLAVYEGSRRTALNAADRAITASADLRRFGGSDRRETFAFPGNIVGVDPLTGVSGPRFGIPAGQTGVALTPSDFTAGVLNRTTAHEGMDILPDQRQHTGYLAVRQEVAPWLELSADARYGYRRARALQPPSTASLSVTPANPFFVSPTGSTAPQQIAYSFAGELPNTPSYRHAESFTATVAADARLPRDWDAGGYLAYSREVDTGDLYGTINSAILAEALGGADRPETAFLASRDGYFNPYTGLAANRPAVLAAISSGFTTTRTAAEVYTASLQADGPLFALPAGEAKLAVGGQARREEFRTAGYSFLSTPSPAASTPIQGDRTVLGAFAELRAPLLSDREGRPALELSLAVRAEDYSDFGRSINPKAGLVWRPAESLRLRATWGESFRAPTLRDLRATTFNSAINLPGASGTALVMTRQGGNPDLGPESATSWTLGADWTPSVLPDLRLGATVFRTRFRDRIDRPAASSLATVLTDARFAPFVQRLNPATSAADLALIRQILADPITRATTFPAESFTAIVDIRMVNTGVLEVSGLDLNGSYGRDAWGGRLTLAADATRLFDFAQQLTPSSPKTDVVGQTTRPPRLRARLSADWRREAWSLGLAANHTSGFRDPAGVRIDSHTTYDLQAGWTAKTDPGLSLRLTVRNLFDEAPPFYDSPLGFAYDPTSGDPVGRFVALQLTRSW</sequence>
<feature type="chain" id="PRO_5002822600" evidence="12">
    <location>
        <begin position="28"/>
        <end position="990"/>
    </location>
</feature>
<keyword evidence="14" id="KW-0675">Receptor</keyword>
<evidence type="ECO:0000313" key="14">
    <source>
        <dbReference type="EMBL" id="ACG78805.1"/>
    </source>
</evidence>
<keyword evidence="9 10" id="KW-0998">Cell outer membrane</keyword>
<keyword evidence="6" id="KW-0408">Iron</keyword>
<proteinExistence type="inferred from homology"/>
<evidence type="ECO:0000256" key="11">
    <source>
        <dbReference type="RuleBase" id="RU003357"/>
    </source>
</evidence>
<dbReference type="SMART" id="SM00965">
    <property type="entry name" value="STN"/>
    <property type="match status" value="1"/>
</dbReference>
<dbReference type="Gene3D" id="3.55.50.30">
    <property type="match status" value="1"/>
</dbReference>
<dbReference type="Gene3D" id="2.40.170.20">
    <property type="entry name" value="TonB-dependent receptor, beta-barrel domain"/>
    <property type="match status" value="1"/>
</dbReference>
<evidence type="ECO:0000256" key="1">
    <source>
        <dbReference type="ARBA" id="ARBA00004571"/>
    </source>
</evidence>
<keyword evidence="8 10" id="KW-0472">Membrane</keyword>
<dbReference type="Proteomes" id="UP000001868">
    <property type="component" value="Chromosome"/>
</dbReference>
<feature type="signal peptide" evidence="12">
    <location>
        <begin position="1"/>
        <end position="27"/>
    </location>
</feature>
<evidence type="ECO:0000259" key="13">
    <source>
        <dbReference type="SMART" id="SM00965"/>
    </source>
</evidence>
<dbReference type="STRING" id="450851.PHZ_c2396"/>
<dbReference type="Pfam" id="PF00593">
    <property type="entry name" value="TonB_dep_Rec_b-barrel"/>
    <property type="match status" value="1"/>
</dbReference>
<dbReference type="InterPro" id="IPR011662">
    <property type="entry name" value="Secretin/TonB_short_N"/>
</dbReference>
<feature type="domain" description="Secretin/TonB short N-terminal" evidence="13">
    <location>
        <begin position="52"/>
        <end position="103"/>
    </location>
</feature>
<dbReference type="HOGENOM" id="CLU_010745_0_1_5"/>
<dbReference type="OrthoDB" id="7051241at2"/>
<evidence type="ECO:0000256" key="4">
    <source>
        <dbReference type="ARBA" id="ARBA00022496"/>
    </source>
</evidence>
<dbReference type="eggNOG" id="COG1629">
    <property type="taxonomic scope" value="Bacteria"/>
</dbReference>
<dbReference type="eggNOG" id="COG4771">
    <property type="taxonomic scope" value="Bacteria"/>
</dbReference>
<dbReference type="InterPro" id="IPR012910">
    <property type="entry name" value="Plug_dom"/>
</dbReference>
<dbReference type="SUPFAM" id="SSF56935">
    <property type="entry name" value="Porins"/>
    <property type="match status" value="1"/>
</dbReference>
<evidence type="ECO:0000256" key="9">
    <source>
        <dbReference type="ARBA" id="ARBA00023237"/>
    </source>
</evidence>
<comment type="subcellular location">
    <subcellularLocation>
        <location evidence="1 10">Cell outer membrane</location>
        <topology evidence="1 10">Multi-pass membrane protein</topology>
    </subcellularLocation>
</comment>
<evidence type="ECO:0000256" key="12">
    <source>
        <dbReference type="SAM" id="SignalP"/>
    </source>
</evidence>
<reference evidence="14 15" key="1">
    <citation type="journal article" date="2008" name="BMC Genomics">
        <title>Complete genome of Phenylobacterium zucineum - a novel facultative intracellular bacterium isolated from human erythroleukemia cell line K562.</title>
        <authorList>
            <person name="Luo Y."/>
            <person name="Xu X."/>
            <person name="Ding Z."/>
            <person name="Liu Z."/>
            <person name="Zhang B."/>
            <person name="Yan Z."/>
            <person name="Sun J."/>
            <person name="Hu S."/>
            <person name="Hu X."/>
        </authorList>
    </citation>
    <scope>NUCLEOTIDE SEQUENCE [LARGE SCALE GENOMIC DNA]</scope>
    <source>
        <strain evidence="14 15">HLK1</strain>
    </source>
</reference>
<dbReference type="Gene3D" id="2.170.130.10">
    <property type="entry name" value="TonB-dependent receptor, plug domain"/>
    <property type="match status" value="1"/>
</dbReference>